<comment type="caution">
    <text evidence="1">The sequence shown here is derived from an EMBL/GenBank/DDBJ whole genome shotgun (WGS) entry which is preliminary data.</text>
</comment>
<dbReference type="Proteomes" id="UP001186974">
    <property type="component" value="Unassembled WGS sequence"/>
</dbReference>
<gene>
    <name evidence="1" type="ORF">LTS18_013759</name>
</gene>
<keyword evidence="2" id="KW-1185">Reference proteome</keyword>
<evidence type="ECO:0000313" key="2">
    <source>
        <dbReference type="Proteomes" id="UP001186974"/>
    </source>
</evidence>
<feature type="non-terminal residue" evidence="1">
    <location>
        <position position="104"/>
    </location>
</feature>
<name>A0ACC3DYN2_9PEZI</name>
<evidence type="ECO:0000313" key="1">
    <source>
        <dbReference type="EMBL" id="KAK3081887.1"/>
    </source>
</evidence>
<sequence length="104" mass="10863">MSKGRGLFVTEAVKAGDILLCEKAFSHAHATDSAADNDDSGSKLTVLLNTEPSGGFLAHRPTSSNLSCKSFTVTHHLLPHSPLYHGGYQAVATAAVDGELVVDT</sequence>
<proteinExistence type="predicted"/>
<reference evidence="1" key="1">
    <citation type="submission" date="2024-09" db="EMBL/GenBank/DDBJ databases">
        <title>Black Yeasts Isolated from many extreme environments.</title>
        <authorList>
            <person name="Coleine C."/>
            <person name="Stajich J.E."/>
            <person name="Selbmann L."/>
        </authorList>
    </citation>
    <scope>NUCLEOTIDE SEQUENCE</scope>
    <source>
        <strain evidence="1">CCFEE 5737</strain>
    </source>
</reference>
<organism evidence="1 2">
    <name type="scientific">Coniosporium uncinatum</name>
    <dbReference type="NCBI Taxonomy" id="93489"/>
    <lineage>
        <taxon>Eukaryota</taxon>
        <taxon>Fungi</taxon>
        <taxon>Dikarya</taxon>
        <taxon>Ascomycota</taxon>
        <taxon>Pezizomycotina</taxon>
        <taxon>Dothideomycetes</taxon>
        <taxon>Dothideomycetes incertae sedis</taxon>
        <taxon>Coniosporium</taxon>
    </lineage>
</organism>
<protein>
    <submittedName>
        <fullName evidence="1">Uncharacterized protein</fullName>
    </submittedName>
</protein>
<dbReference type="EMBL" id="JAWDJW010000043">
    <property type="protein sequence ID" value="KAK3081887.1"/>
    <property type="molecule type" value="Genomic_DNA"/>
</dbReference>
<accession>A0ACC3DYN2</accession>